<keyword evidence="7" id="KW-0124">Carnitine biosynthesis</keyword>
<protein>
    <recommendedName>
        <fullName evidence="5">trimethyllysine dioxygenase</fullName>
        <ecNumber evidence="5">1.14.11.8</ecNumber>
    </recommendedName>
    <alternativeName>
        <fullName evidence="12">Epsilon-trimethyllysine 2-oxoglutarate dioxygenase</fullName>
    </alternativeName>
    <alternativeName>
        <fullName evidence="11">TML hydroxylase</fullName>
    </alternativeName>
    <alternativeName>
        <fullName evidence="13">TML-alpha-ketoglutarate dioxygenase</fullName>
    </alternativeName>
</protein>
<comment type="cofactor">
    <cofactor evidence="2">
        <name>L-ascorbate</name>
        <dbReference type="ChEBI" id="CHEBI:38290"/>
    </cofactor>
</comment>
<dbReference type="GO" id="GO:0045329">
    <property type="term" value="P:carnitine biosynthetic process"/>
    <property type="evidence" value="ECO:0007669"/>
    <property type="project" value="UniProtKB-UniPathway"/>
</dbReference>
<feature type="region of interest" description="Disordered" evidence="16">
    <location>
        <begin position="26"/>
        <end position="84"/>
    </location>
</feature>
<keyword evidence="8 19" id="KW-0223">Dioxygenase</keyword>
<evidence type="ECO:0000256" key="13">
    <source>
        <dbReference type="ARBA" id="ARBA00032283"/>
    </source>
</evidence>
<comment type="catalytic activity">
    <reaction evidence="15">
        <text>N(6),N(6),N(6)-trimethyl-L-lysine + 2-oxoglutarate + O2 = (3S)-3-hydroxy-N(6),N(6),N(6)-trimethyl-L-lysine + succinate + CO2</text>
        <dbReference type="Rhea" id="RHEA:14181"/>
        <dbReference type="ChEBI" id="CHEBI:15379"/>
        <dbReference type="ChEBI" id="CHEBI:16526"/>
        <dbReference type="ChEBI" id="CHEBI:16810"/>
        <dbReference type="ChEBI" id="CHEBI:30031"/>
        <dbReference type="ChEBI" id="CHEBI:58100"/>
        <dbReference type="ChEBI" id="CHEBI:141499"/>
        <dbReference type="EC" id="1.14.11.8"/>
    </reaction>
</comment>
<dbReference type="InterPro" id="IPR012776">
    <property type="entry name" value="Trimethyllysine_dOase"/>
</dbReference>
<evidence type="ECO:0000256" key="1">
    <source>
        <dbReference type="ARBA" id="ARBA00001954"/>
    </source>
</evidence>
<dbReference type="InterPro" id="IPR050411">
    <property type="entry name" value="AlphaKG_dependent_hydroxylases"/>
</dbReference>
<comment type="function">
    <text evidence="14">Converts trimethyllysine (TML) into hydroxytrimethyllysine (HTML).</text>
</comment>
<evidence type="ECO:0000256" key="15">
    <source>
        <dbReference type="ARBA" id="ARBA00049334"/>
    </source>
</evidence>
<dbReference type="SUPFAM" id="SSF51197">
    <property type="entry name" value="Clavaminate synthase-like"/>
    <property type="match status" value="1"/>
</dbReference>
<sequence>MASMHLRCAGIRPHNTLWPNAIIAGQRRSASSRPTNSSSPGESGTPFRYIDPPQFQQAREAAARPRASKAASVQPSKAESVRSSVAASARPSVAASARPSVAAAVQPSTAVPVQPKSQRLPRVSLKSKAEQVGSARQSLKAATIRLASARRSTKTPWVKAVAVEPRTKSESVPTNARTSESPFGLTMSTPEQEEYSNLASSLTELKSRLEETMGQVDEWRLLAKESKKAVNPPTFKIIHRADDVRAARHGGVNHPSPVIHEGKMYRNEACRKGNQSVSLEFLRDHCQCAECIHPVTKQRVLEIFDKPRPQVQEMTREGNGVEIKWDDGHKSYYGNDWLAATIPRQMPLDRQGLINLSFFSGWQLREWGKKPEVEYDQVMASDRGVGKWTELIRRWGFCYVNNTPPTPEATKALLERIAFIRPTHYGGFWDFTSDLSFGDTAYTDLAIGAHTDTTYFTDPCGLQMFHLLSHENGSGGESLLVDGFAAATDLMKEDPEAYQILSTVLTYSHASGTEGMSIQPYQPSPVLVHDRLGNLSQIRWNTTDRAQIDMPVEVVNKWYDAARKWVRMLKRREYWEQLKPGQPMIFDNWRVLHGRSKFTGKRRLCGGYISRDDFISRFKMTNWGKDAVLEQVSRPSR</sequence>
<dbReference type="CDD" id="cd00250">
    <property type="entry name" value="CAS_like"/>
    <property type="match status" value="1"/>
</dbReference>
<dbReference type="InterPro" id="IPR003819">
    <property type="entry name" value="TauD/TfdA-like"/>
</dbReference>
<evidence type="ECO:0000259" key="17">
    <source>
        <dbReference type="Pfam" id="PF02668"/>
    </source>
</evidence>
<evidence type="ECO:0000256" key="5">
    <source>
        <dbReference type="ARBA" id="ARBA00012267"/>
    </source>
</evidence>
<dbReference type="AlphaFoldDB" id="A0A6G1H2E7"/>
<evidence type="ECO:0000256" key="9">
    <source>
        <dbReference type="ARBA" id="ARBA00023002"/>
    </source>
</evidence>
<gene>
    <name evidence="19" type="ORF">K402DRAFT_393055</name>
</gene>
<dbReference type="NCBIfam" id="TIGR02410">
    <property type="entry name" value="carnitine_TMLD"/>
    <property type="match status" value="1"/>
</dbReference>
<dbReference type="Gene3D" id="3.60.130.10">
    <property type="entry name" value="Clavaminate synthase-like"/>
    <property type="match status" value="1"/>
</dbReference>
<evidence type="ECO:0000313" key="20">
    <source>
        <dbReference type="Proteomes" id="UP000800041"/>
    </source>
</evidence>
<evidence type="ECO:0000256" key="14">
    <source>
        <dbReference type="ARBA" id="ARBA00046008"/>
    </source>
</evidence>
<keyword evidence="6" id="KW-0479">Metal-binding</keyword>
<evidence type="ECO:0000256" key="2">
    <source>
        <dbReference type="ARBA" id="ARBA00001961"/>
    </source>
</evidence>
<feature type="domain" description="Gamma-butyrobetaine hydroxylase-like N-terminal" evidence="18">
    <location>
        <begin position="275"/>
        <end position="338"/>
    </location>
</feature>
<evidence type="ECO:0000256" key="4">
    <source>
        <dbReference type="ARBA" id="ARBA00008654"/>
    </source>
</evidence>
<evidence type="ECO:0000256" key="7">
    <source>
        <dbReference type="ARBA" id="ARBA00022873"/>
    </source>
</evidence>
<dbReference type="EMBL" id="ML977153">
    <property type="protein sequence ID" value="KAF1987345.1"/>
    <property type="molecule type" value="Genomic_DNA"/>
</dbReference>
<feature type="domain" description="TauD/TfdA-like" evidence="17">
    <location>
        <begin position="366"/>
        <end position="608"/>
    </location>
</feature>
<feature type="region of interest" description="Disordered" evidence="16">
    <location>
        <begin position="103"/>
        <end position="137"/>
    </location>
</feature>
<dbReference type="EC" id="1.14.11.8" evidence="5"/>
<name>A0A6G1H2E7_9PEZI</name>
<dbReference type="Pfam" id="PF06155">
    <property type="entry name" value="GBBH-like_N"/>
    <property type="match status" value="1"/>
</dbReference>
<evidence type="ECO:0000256" key="12">
    <source>
        <dbReference type="ARBA" id="ARBA00031778"/>
    </source>
</evidence>
<keyword evidence="20" id="KW-1185">Reference proteome</keyword>
<dbReference type="InterPro" id="IPR038492">
    <property type="entry name" value="GBBH-like_N_sf"/>
</dbReference>
<evidence type="ECO:0000256" key="3">
    <source>
        <dbReference type="ARBA" id="ARBA00005022"/>
    </source>
</evidence>
<dbReference type="OrthoDB" id="408743at2759"/>
<evidence type="ECO:0000256" key="8">
    <source>
        <dbReference type="ARBA" id="ARBA00022964"/>
    </source>
</evidence>
<evidence type="ECO:0000256" key="10">
    <source>
        <dbReference type="ARBA" id="ARBA00023004"/>
    </source>
</evidence>
<evidence type="ECO:0000256" key="6">
    <source>
        <dbReference type="ARBA" id="ARBA00022723"/>
    </source>
</evidence>
<feature type="compositionally biased region" description="Polar residues" evidence="16">
    <location>
        <begin position="170"/>
        <end position="191"/>
    </location>
</feature>
<dbReference type="FunFam" id="3.60.130.10:FF:000001">
    <property type="entry name" value="Trimethyllysine dioxygenase, mitochondrial"/>
    <property type="match status" value="1"/>
</dbReference>
<dbReference type="InterPro" id="IPR010376">
    <property type="entry name" value="GBBH-like_N"/>
</dbReference>
<proteinExistence type="inferred from homology"/>
<dbReference type="GO" id="GO:0050353">
    <property type="term" value="F:trimethyllysine dioxygenase activity"/>
    <property type="evidence" value="ECO:0007669"/>
    <property type="project" value="UniProtKB-EC"/>
</dbReference>
<dbReference type="PANTHER" id="PTHR10696">
    <property type="entry name" value="GAMMA-BUTYROBETAINE HYDROXYLASE-RELATED"/>
    <property type="match status" value="1"/>
</dbReference>
<reference evidence="19" key="1">
    <citation type="journal article" date="2020" name="Stud. Mycol.">
        <title>101 Dothideomycetes genomes: a test case for predicting lifestyles and emergence of pathogens.</title>
        <authorList>
            <person name="Haridas S."/>
            <person name="Albert R."/>
            <person name="Binder M."/>
            <person name="Bloem J."/>
            <person name="Labutti K."/>
            <person name="Salamov A."/>
            <person name="Andreopoulos B."/>
            <person name="Baker S."/>
            <person name="Barry K."/>
            <person name="Bills G."/>
            <person name="Bluhm B."/>
            <person name="Cannon C."/>
            <person name="Castanera R."/>
            <person name="Culley D."/>
            <person name="Daum C."/>
            <person name="Ezra D."/>
            <person name="Gonzalez J."/>
            <person name="Henrissat B."/>
            <person name="Kuo A."/>
            <person name="Liang C."/>
            <person name="Lipzen A."/>
            <person name="Lutzoni F."/>
            <person name="Magnuson J."/>
            <person name="Mondo S."/>
            <person name="Nolan M."/>
            <person name="Ohm R."/>
            <person name="Pangilinan J."/>
            <person name="Park H.-J."/>
            <person name="Ramirez L."/>
            <person name="Alfaro M."/>
            <person name="Sun H."/>
            <person name="Tritt A."/>
            <person name="Yoshinaga Y."/>
            <person name="Zwiers L.-H."/>
            <person name="Turgeon B."/>
            <person name="Goodwin S."/>
            <person name="Spatafora J."/>
            <person name="Crous P."/>
            <person name="Grigoriev I."/>
        </authorList>
    </citation>
    <scope>NUCLEOTIDE SEQUENCE</scope>
    <source>
        <strain evidence="19">CBS 113979</strain>
    </source>
</reference>
<evidence type="ECO:0000256" key="11">
    <source>
        <dbReference type="ARBA" id="ARBA00030363"/>
    </source>
</evidence>
<dbReference type="Pfam" id="PF02668">
    <property type="entry name" value="TauD"/>
    <property type="match status" value="1"/>
</dbReference>
<keyword evidence="9" id="KW-0560">Oxidoreductase</keyword>
<dbReference type="InterPro" id="IPR042098">
    <property type="entry name" value="TauD-like_sf"/>
</dbReference>
<dbReference type="Gene3D" id="3.30.2020.30">
    <property type="match status" value="1"/>
</dbReference>
<comment type="similarity">
    <text evidence="4">Belongs to the gamma-BBH/TMLD family.</text>
</comment>
<comment type="cofactor">
    <cofactor evidence="1">
        <name>Fe(2+)</name>
        <dbReference type="ChEBI" id="CHEBI:29033"/>
    </cofactor>
</comment>
<feature type="region of interest" description="Disordered" evidence="16">
    <location>
        <begin position="166"/>
        <end position="191"/>
    </location>
</feature>
<keyword evidence="10" id="KW-0408">Iron</keyword>
<dbReference type="GO" id="GO:0005739">
    <property type="term" value="C:mitochondrion"/>
    <property type="evidence" value="ECO:0007669"/>
    <property type="project" value="TreeGrafter"/>
</dbReference>
<evidence type="ECO:0000256" key="16">
    <source>
        <dbReference type="SAM" id="MobiDB-lite"/>
    </source>
</evidence>
<accession>A0A6G1H2E7</accession>
<dbReference type="Proteomes" id="UP000800041">
    <property type="component" value="Unassembled WGS sequence"/>
</dbReference>
<evidence type="ECO:0000259" key="18">
    <source>
        <dbReference type="Pfam" id="PF06155"/>
    </source>
</evidence>
<dbReference type="GO" id="GO:0005506">
    <property type="term" value="F:iron ion binding"/>
    <property type="evidence" value="ECO:0007669"/>
    <property type="project" value="InterPro"/>
</dbReference>
<dbReference type="UniPathway" id="UPA00118"/>
<organism evidence="19 20">
    <name type="scientific">Aulographum hederae CBS 113979</name>
    <dbReference type="NCBI Taxonomy" id="1176131"/>
    <lineage>
        <taxon>Eukaryota</taxon>
        <taxon>Fungi</taxon>
        <taxon>Dikarya</taxon>
        <taxon>Ascomycota</taxon>
        <taxon>Pezizomycotina</taxon>
        <taxon>Dothideomycetes</taxon>
        <taxon>Pleosporomycetidae</taxon>
        <taxon>Aulographales</taxon>
        <taxon>Aulographaceae</taxon>
    </lineage>
</organism>
<feature type="compositionally biased region" description="Low complexity" evidence="16">
    <location>
        <begin position="52"/>
        <end position="71"/>
    </location>
</feature>
<dbReference type="PANTHER" id="PTHR10696:SF51">
    <property type="entry name" value="TRIMETHYLLYSINE DIOXYGENASE, MITOCHONDRIAL"/>
    <property type="match status" value="1"/>
</dbReference>
<evidence type="ECO:0000313" key="19">
    <source>
        <dbReference type="EMBL" id="KAF1987345.1"/>
    </source>
</evidence>
<feature type="compositionally biased region" description="Low complexity" evidence="16">
    <location>
        <begin position="27"/>
        <end position="43"/>
    </location>
</feature>
<comment type="pathway">
    <text evidence="3">Amine and polyamine biosynthesis; carnitine biosynthesis.</text>
</comment>